<accession>A0A1M4ZAM9</accession>
<sequence length="347" mass="40209">MKIITLFTQLLLLTFTTMSCKPSASAPSPDTSDSLEVNRRACNSVYYWKTTFSLTDEDRNFLTGNRIGRIYIRYFDVYQDPDNYRSPIPEATIRFKDTVPAGLEVVPTVFIDNELFKMFDMNDYAGRLVNRIRIMSETNDIPNISEVQIDCDWTATTEGVYFRFLRKVDTLLLKDGIRLSATIRLHQLNMEVPPVHRGVLMCYNTGAVRHPGESNSILRVQDVKPYASRVEGYKLPMDIAYPAFSWAVLFREGKFQSLLRTADRNNPNLKLKGNHVYRVEKGFYVDGAYLAPGDEIRFEDSHFEDIIGVKKLLEHQLSGYSVIMYHLDSRNLSKYTQDEIDRIYRRR</sequence>
<dbReference type="PROSITE" id="PS51257">
    <property type="entry name" value="PROKAR_LIPOPROTEIN"/>
    <property type="match status" value="1"/>
</dbReference>
<dbReference type="AlphaFoldDB" id="A0A1M4ZAM9"/>
<dbReference type="EMBL" id="FQUC01000004">
    <property type="protein sequence ID" value="SHF15064.1"/>
    <property type="molecule type" value="Genomic_DNA"/>
</dbReference>
<dbReference type="OrthoDB" id="634553at2"/>
<evidence type="ECO:0000256" key="1">
    <source>
        <dbReference type="SAM" id="SignalP"/>
    </source>
</evidence>
<keyword evidence="3" id="KW-1185">Reference proteome</keyword>
<dbReference type="Proteomes" id="UP000184480">
    <property type="component" value="Unassembled WGS sequence"/>
</dbReference>
<protein>
    <submittedName>
        <fullName evidence="2">Uncharacterized protein</fullName>
    </submittedName>
</protein>
<feature type="signal peptide" evidence="1">
    <location>
        <begin position="1"/>
        <end position="26"/>
    </location>
</feature>
<evidence type="ECO:0000313" key="3">
    <source>
        <dbReference type="Proteomes" id="UP000184480"/>
    </source>
</evidence>
<organism evidence="2 3">
    <name type="scientific">Dysgonomonas macrotermitis</name>
    <dbReference type="NCBI Taxonomy" id="1346286"/>
    <lineage>
        <taxon>Bacteria</taxon>
        <taxon>Pseudomonadati</taxon>
        <taxon>Bacteroidota</taxon>
        <taxon>Bacteroidia</taxon>
        <taxon>Bacteroidales</taxon>
        <taxon>Dysgonomonadaceae</taxon>
        <taxon>Dysgonomonas</taxon>
    </lineage>
</organism>
<gene>
    <name evidence="2" type="ORF">SAMN05444362_10432</name>
</gene>
<evidence type="ECO:0000313" key="2">
    <source>
        <dbReference type="EMBL" id="SHF15064.1"/>
    </source>
</evidence>
<reference evidence="3" key="1">
    <citation type="submission" date="2016-11" db="EMBL/GenBank/DDBJ databases">
        <authorList>
            <person name="Varghese N."/>
            <person name="Submissions S."/>
        </authorList>
    </citation>
    <scope>NUCLEOTIDE SEQUENCE [LARGE SCALE GENOMIC DNA]</scope>
    <source>
        <strain evidence="3">DSM 27370</strain>
    </source>
</reference>
<feature type="chain" id="PRO_5012928680" evidence="1">
    <location>
        <begin position="27"/>
        <end position="347"/>
    </location>
</feature>
<name>A0A1M4ZAM9_9BACT</name>
<proteinExistence type="predicted"/>
<keyword evidence="1" id="KW-0732">Signal</keyword>
<dbReference type="RefSeq" id="WP_139262021.1">
    <property type="nucleotide sequence ID" value="NZ_BBXL01000013.1"/>
</dbReference>
<dbReference type="STRING" id="1346286.SAMN05444362_10432"/>